<protein>
    <submittedName>
        <fullName evidence="1">Uncharacterized protein</fullName>
    </submittedName>
</protein>
<reference evidence="2" key="1">
    <citation type="submission" date="2010-03" db="EMBL/GenBank/DDBJ databases">
        <title>The complete genome of Mycoplasma crocodyli MP145.</title>
        <authorList>
            <person name="Glass J.I."/>
            <person name="Durkin A.S."/>
            <person name="Hostetler J."/>
            <person name="Jackson J."/>
            <person name="Johnson J."/>
            <person name="May M.A."/>
            <person name="Paralanov V."/>
            <person name="Radune D."/>
            <person name="Szczypinski B."/>
            <person name="Brown D.R."/>
        </authorList>
    </citation>
    <scope>NUCLEOTIDE SEQUENCE [LARGE SCALE GENOMIC DNA]</scope>
    <source>
        <strain evidence="2">ATCC 51981 / MP145</strain>
    </source>
</reference>
<dbReference type="HOGENOM" id="CLU_1775390_0_0_14"/>
<dbReference type="STRING" id="512564.MCRO_0470"/>
<evidence type="ECO:0000313" key="1">
    <source>
        <dbReference type="EMBL" id="ADE19674.1"/>
    </source>
</evidence>
<gene>
    <name evidence="1" type="ordered locus">MCRO_0470</name>
</gene>
<evidence type="ECO:0000313" key="2">
    <source>
        <dbReference type="Proteomes" id="UP000001845"/>
    </source>
</evidence>
<accession>D5E5Q3</accession>
<dbReference type="AlphaFoldDB" id="D5E5Q3"/>
<dbReference type="RefSeq" id="WP_013054450.1">
    <property type="nucleotide sequence ID" value="NC_014014.1"/>
</dbReference>
<dbReference type="KEGG" id="mcd:MCRO_0470"/>
<reference key="2">
    <citation type="submission" date="2010-03" db="EMBL/GenBank/DDBJ databases">
        <authorList>
            <person name="Ma Z."/>
            <person name="Wang X."/>
            <person name="Liu H."/>
        </authorList>
    </citation>
    <scope>NUCLEOTIDE SEQUENCE</scope>
    <source>
        <strain>MP145</strain>
    </source>
</reference>
<keyword evidence="2" id="KW-1185">Reference proteome</keyword>
<proteinExistence type="predicted"/>
<organism evidence="1 2">
    <name type="scientific">Mycoplasma crocodyli (strain ATCC 51981 / MP145)</name>
    <dbReference type="NCBI Taxonomy" id="512564"/>
    <lineage>
        <taxon>Bacteria</taxon>
        <taxon>Bacillati</taxon>
        <taxon>Mycoplasmatota</taxon>
        <taxon>Mollicutes</taxon>
        <taxon>Mycoplasmataceae</taxon>
        <taxon>Mycoplasma</taxon>
    </lineage>
</organism>
<sequence length="146" mass="16944">MTKIKKQDLIQGNFDLLFTWEFPNQDITPTKINNKTLLKKITNILLENYLKKQNETFRPINKVNSFKAKTTKSKWLEYWMIVEPGYLIIASNYWINSGLKSNKVLRSLQSSNLSLQIPKQGINAISVGICKLDKINQVENEIKNNL</sequence>
<name>D5E5Q3_MYCCM</name>
<reference evidence="1 2" key="3">
    <citation type="journal article" date="2011" name="J. Bacteriol.">
        <title>Genome sequences of Mycoplasma alligatoris A21JP2T and Mycoplasma crocodyli MP145T.</title>
        <authorList>
            <person name="Brown D.R."/>
            <person name="Farmerie W.G."/>
            <person name="May M."/>
            <person name="Benders G.A."/>
            <person name="Durkin A.S."/>
            <person name="Hlavinka K."/>
            <person name="Hostetler J."/>
            <person name="Jackson J."/>
            <person name="Johnson J."/>
            <person name="Miller R.H."/>
            <person name="Paralanov V."/>
            <person name="Radune D."/>
            <person name="Szczypinski B."/>
            <person name="Glass J.I."/>
        </authorList>
    </citation>
    <scope>NUCLEOTIDE SEQUENCE [LARGE SCALE GENOMIC DNA]</scope>
    <source>
        <strain evidence="2">ATCC 51981 / MP145</strain>
    </source>
</reference>
<dbReference type="EMBL" id="CP001991">
    <property type="protein sequence ID" value="ADE19674.1"/>
    <property type="molecule type" value="Genomic_DNA"/>
</dbReference>
<dbReference type="Proteomes" id="UP000001845">
    <property type="component" value="Chromosome"/>
</dbReference>